<evidence type="ECO:0000256" key="1">
    <source>
        <dbReference type="SAM" id="SignalP"/>
    </source>
</evidence>
<feature type="signal peptide" evidence="1">
    <location>
        <begin position="1"/>
        <end position="26"/>
    </location>
</feature>
<keyword evidence="1" id="KW-0732">Signal</keyword>
<dbReference type="RefSeq" id="WP_344559609.1">
    <property type="nucleotide sequence ID" value="NZ_BAAANS010000126.1"/>
</dbReference>
<dbReference type="GO" id="GO:0004519">
    <property type="term" value="F:endonuclease activity"/>
    <property type="evidence" value="ECO:0007669"/>
    <property type="project" value="UniProtKB-KW"/>
</dbReference>
<evidence type="ECO:0000259" key="2">
    <source>
        <dbReference type="Pfam" id="PF07510"/>
    </source>
</evidence>
<evidence type="ECO:0000313" key="3">
    <source>
        <dbReference type="EMBL" id="GAA2126674.1"/>
    </source>
</evidence>
<keyword evidence="3" id="KW-0540">Nuclease</keyword>
<feature type="chain" id="PRO_5045945779" evidence="1">
    <location>
        <begin position="27"/>
        <end position="238"/>
    </location>
</feature>
<dbReference type="PANTHER" id="PTHR24094:SF15">
    <property type="entry name" value="AMP-DEPENDENT SYNTHETASE_LIGASE DOMAIN-CONTAINING PROTEIN-RELATED"/>
    <property type="match status" value="1"/>
</dbReference>
<comment type="caution">
    <text evidence="3">The sequence shown here is derived from an EMBL/GenBank/DDBJ whole genome shotgun (WGS) entry which is preliminary data.</text>
</comment>
<keyword evidence="3" id="KW-0255">Endonuclease</keyword>
<dbReference type="EMBL" id="BAAANS010000126">
    <property type="protein sequence ID" value="GAA2126674.1"/>
    <property type="molecule type" value="Genomic_DNA"/>
</dbReference>
<sequence>MRVRPVLAAVLSAAAATALLASPANAAAGPEPRTVASAAAGQHRAAGEQVTVTLREAIDALPVVEEDRTGYERTKFRHWIDEDRNGCNTRAEVLITEAASAPFVGAKCSLAGGVWVSPYDDVVLQDAKALDVDHVVPLAEAWDSGASAWSAAERQAYANDLDEPRALIAVSAKSNRSKADKDVAEWLPPAVGYRCTYIDDWVLVKTRWGLSVDQAETDALHRLAAGCPNEQLTVTLAR</sequence>
<accession>A0ABP5K3I4</accession>
<reference evidence="4" key="1">
    <citation type="journal article" date="2019" name="Int. J. Syst. Evol. Microbiol.">
        <title>The Global Catalogue of Microorganisms (GCM) 10K type strain sequencing project: providing services to taxonomists for standard genome sequencing and annotation.</title>
        <authorList>
            <consortium name="The Broad Institute Genomics Platform"/>
            <consortium name="The Broad Institute Genome Sequencing Center for Infectious Disease"/>
            <person name="Wu L."/>
            <person name="Ma J."/>
        </authorList>
    </citation>
    <scope>NUCLEOTIDE SEQUENCE [LARGE SCALE GENOMIC DNA]</scope>
    <source>
        <strain evidence="4">JCM 14559</strain>
    </source>
</reference>
<dbReference type="PANTHER" id="PTHR24094">
    <property type="entry name" value="SECRETED PROTEIN"/>
    <property type="match status" value="1"/>
</dbReference>
<evidence type="ECO:0000313" key="4">
    <source>
        <dbReference type="Proteomes" id="UP001500897"/>
    </source>
</evidence>
<organism evidence="3 4">
    <name type="scientific">Kitasatospora saccharophila</name>
    <dbReference type="NCBI Taxonomy" id="407973"/>
    <lineage>
        <taxon>Bacteria</taxon>
        <taxon>Bacillati</taxon>
        <taxon>Actinomycetota</taxon>
        <taxon>Actinomycetes</taxon>
        <taxon>Kitasatosporales</taxon>
        <taxon>Streptomycetaceae</taxon>
        <taxon>Kitasatospora</taxon>
    </lineage>
</organism>
<feature type="domain" description="GmrSD restriction endonucleases C-terminal" evidence="2">
    <location>
        <begin position="125"/>
        <end position="222"/>
    </location>
</feature>
<keyword evidence="3" id="KW-0378">Hydrolase</keyword>
<protein>
    <submittedName>
        <fullName evidence="3">HNH endonuclease family protein</fullName>
    </submittedName>
</protein>
<name>A0ABP5K3I4_9ACTN</name>
<dbReference type="InterPro" id="IPR011089">
    <property type="entry name" value="GmrSD_C"/>
</dbReference>
<keyword evidence="4" id="KW-1185">Reference proteome</keyword>
<gene>
    <name evidence="3" type="ORF">GCM10009759_79190</name>
</gene>
<proteinExistence type="predicted"/>
<dbReference type="Pfam" id="PF07510">
    <property type="entry name" value="GmrSD_C"/>
    <property type="match status" value="1"/>
</dbReference>
<dbReference type="Proteomes" id="UP001500897">
    <property type="component" value="Unassembled WGS sequence"/>
</dbReference>